<dbReference type="Pfam" id="PF01584">
    <property type="entry name" value="CheW"/>
    <property type="match status" value="1"/>
</dbReference>
<proteinExistence type="predicted"/>
<dbReference type="Proteomes" id="UP000236248">
    <property type="component" value="Chromosome NCAV"/>
</dbReference>
<dbReference type="KEGG" id="ncv:NCAV_1358"/>
<dbReference type="Gene3D" id="2.40.50.180">
    <property type="entry name" value="CheA-289, Domain 4"/>
    <property type="match status" value="1"/>
</dbReference>
<dbReference type="RefSeq" id="WP_148695242.1">
    <property type="nucleotide sequence ID" value="NZ_LT981265.1"/>
</dbReference>
<accession>A0A2K5ASE7</accession>
<dbReference type="InterPro" id="IPR002545">
    <property type="entry name" value="CheW-lke_dom"/>
</dbReference>
<keyword evidence="3" id="KW-1185">Reference proteome</keyword>
<evidence type="ECO:0000313" key="2">
    <source>
        <dbReference type="EMBL" id="SPC34524.1"/>
    </source>
</evidence>
<evidence type="ECO:0000313" key="3">
    <source>
        <dbReference type="Proteomes" id="UP000236248"/>
    </source>
</evidence>
<organism evidence="2 3">
    <name type="scientific">Candidatus Nitrosocaldus cavascurensis</name>
    <dbReference type="NCBI Taxonomy" id="2058097"/>
    <lineage>
        <taxon>Archaea</taxon>
        <taxon>Nitrososphaerota</taxon>
        <taxon>Nitrososphaeria</taxon>
        <taxon>Candidatus Nitrosocaldales</taxon>
        <taxon>Candidatus Nitrosocaldaceae</taxon>
        <taxon>Candidatus Nitrosocaldus</taxon>
    </lineage>
</organism>
<dbReference type="PANTHER" id="PTHR22617">
    <property type="entry name" value="CHEMOTAXIS SENSOR HISTIDINE KINASE-RELATED"/>
    <property type="match status" value="1"/>
</dbReference>
<dbReference type="EMBL" id="LT981265">
    <property type="protein sequence ID" value="SPC34524.1"/>
    <property type="molecule type" value="Genomic_DNA"/>
</dbReference>
<dbReference type="AlphaFoldDB" id="A0A2K5ASE7"/>
<dbReference type="GO" id="GO:0007165">
    <property type="term" value="P:signal transduction"/>
    <property type="evidence" value="ECO:0007669"/>
    <property type="project" value="InterPro"/>
</dbReference>
<dbReference type="SUPFAM" id="SSF50341">
    <property type="entry name" value="CheW-like"/>
    <property type="match status" value="1"/>
</dbReference>
<dbReference type="GO" id="GO:0005829">
    <property type="term" value="C:cytosol"/>
    <property type="evidence" value="ECO:0007669"/>
    <property type="project" value="TreeGrafter"/>
</dbReference>
<sequence length="148" mass="16418">MMSSNILNLLLFKLEMSDGSAEYYAVDVDKIYEIRAMEKVTRIPDARIISGIMNLRGKIISVVDIKNILGYNSSVEPKRILIADVNGTMLGLMVDDVEQVAKVASDNIELDASILDNVSYIKGIIKMQDKLVVYLDIDKLFDMKGGVG</sequence>
<dbReference type="PANTHER" id="PTHR22617:SF23">
    <property type="entry name" value="CHEMOTAXIS PROTEIN CHEW"/>
    <property type="match status" value="1"/>
</dbReference>
<name>A0A2K5ASE7_9ARCH</name>
<gene>
    <name evidence="2" type="ORF">NCAV_1358</name>
</gene>
<dbReference type="GO" id="GO:0006935">
    <property type="term" value="P:chemotaxis"/>
    <property type="evidence" value="ECO:0007669"/>
    <property type="project" value="InterPro"/>
</dbReference>
<protein>
    <submittedName>
        <fullName evidence="2">Chemotaxis protein CheW (Modular protein)</fullName>
    </submittedName>
</protein>
<dbReference type="GeneID" id="41595358"/>
<feature type="domain" description="CheW-like" evidence="1">
    <location>
        <begin position="6"/>
        <end position="146"/>
    </location>
</feature>
<dbReference type="InterPro" id="IPR039315">
    <property type="entry name" value="CheW"/>
</dbReference>
<dbReference type="SMART" id="SM00260">
    <property type="entry name" value="CheW"/>
    <property type="match status" value="1"/>
</dbReference>
<evidence type="ECO:0000259" key="1">
    <source>
        <dbReference type="PROSITE" id="PS50851"/>
    </source>
</evidence>
<dbReference type="Gene3D" id="2.30.30.40">
    <property type="entry name" value="SH3 Domains"/>
    <property type="match status" value="1"/>
</dbReference>
<dbReference type="PROSITE" id="PS50851">
    <property type="entry name" value="CHEW"/>
    <property type="match status" value="1"/>
</dbReference>
<reference evidence="3" key="1">
    <citation type="submission" date="2018-01" db="EMBL/GenBank/DDBJ databases">
        <authorList>
            <person name="Kerou L M."/>
        </authorList>
    </citation>
    <scope>NUCLEOTIDE SEQUENCE [LARGE SCALE GENOMIC DNA]</scope>
    <source>
        <strain evidence="3">SCU2</strain>
    </source>
</reference>
<dbReference type="InterPro" id="IPR036061">
    <property type="entry name" value="CheW-like_dom_sf"/>
</dbReference>